<evidence type="ECO:0000259" key="2">
    <source>
        <dbReference type="Pfam" id="PF01425"/>
    </source>
</evidence>
<dbReference type="RefSeq" id="WP_085420838.1">
    <property type="nucleotide sequence ID" value="NZ_FXAF01000002.1"/>
</dbReference>
<dbReference type="InterPro" id="IPR036928">
    <property type="entry name" value="AS_sf"/>
</dbReference>
<dbReference type="SUPFAM" id="SSF75304">
    <property type="entry name" value="Amidase signature (AS) enzymes"/>
    <property type="match status" value="1"/>
</dbReference>
<dbReference type="STRING" id="464029.SAMN02982989_5402"/>
<dbReference type="InterPro" id="IPR023631">
    <property type="entry name" value="Amidase_dom"/>
</dbReference>
<dbReference type="PANTHER" id="PTHR11895:SF7">
    <property type="entry name" value="GLUTAMYL-TRNA(GLN) AMIDOTRANSFERASE SUBUNIT A, MITOCHONDRIAL"/>
    <property type="match status" value="1"/>
</dbReference>
<dbReference type="Proteomes" id="UP000192903">
    <property type="component" value="Unassembled WGS sequence"/>
</dbReference>
<dbReference type="EMBL" id="FXAF01000002">
    <property type="protein sequence ID" value="SMF13240.1"/>
    <property type="molecule type" value="Genomic_DNA"/>
</dbReference>
<proteinExistence type="inferred from homology"/>
<sequence length="470" mass="49277">MKDSIYRLNLRQLGAALREGSLSAIAVLEHYLDRIARLDGELNCFVHVDAEGARALAGLADERFATGKPLGPLDGIPVAIKDNLLVAGMPCVWGTKLYRDYIAAEDELPVRLLRQAGAVIVGKTNVPEFTLRGFTGNAVFGSTGNPWNPALTPGGSSGGSVAAVAAGLVPYSLGTDGGGSIRRPAGYVGIVGLKPSIGRIPRQGGLPPLLADCEVVGPLARTVDDIRLIMSIIGCANSEDPRSFGFPAIDAASATPERKRILFVERFGDAPVDPEIAALCSRAADRFAALGHEVERGPLPLDLASVNAGWPILANTGLAKMAALDARFHQLVSAPFSEQAKAGAKLSATDYLTFIETLDAFRVAAARLFEDFDVVLTPASAAHPWPRDSQFPPVIDGKEAGPRGHAVFTNWVNACGHPGISIPVGPGAGGMPVGLQAVAAFGADDALLDLAASFEQAHPWADRWPELAVR</sequence>
<reference evidence="4" key="1">
    <citation type="submission" date="2017-04" db="EMBL/GenBank/DDBJ databases">
        <authorList>
            <person name="Varghese N."/>
            <person name="Submissions S."/>
        </authorList>
    </citation>
    <scope>NUCLEOTIDE SEQUENCE [LARGE SCALE GENOMIC DNA]</scope>
    <source>
        <strain evidence="4">B4P</strain>
    </source>
</reference>
<dbReference type="Pfam" id="PF01425">
    <property type="entry name" value="Amidase"/>
    <property type="match status" value="1"/>
</dbReference>
<evidence type="ECO:0000313" key="4">
    <source>
        <dbReference type="Proteomes" id="UP000192903"/>
    </source>
</evidence>
<dbReference type="InterPro" id="IPR000120">
    <property type="entry name" value="Amidase"/>
</dbReference>
<keyword evidence="4" id="KW-1185">Reference proteome</keyword>
<protein>
    <submittedName>
        <fullName evidence="3">Aspartyl-tRNA(Asn)/glutamyl-tRNA(Gln) amidotransferase subunit A</fullName>
    </submittedName>
</protein>
<dbReference type="Gene3D" id="3.90.1300.10">
    <property type="entry name" value="Amidase signature (AS) domain"/>
    <property type="match status" value="1"/>
</dbReference>
<gene>
    <name evidence="3" type="ORF">SAMN02982989_5402</name>
</gene>
<comment type="similarity">
    <text evidence="1">Belongs to the amidase family.</text>
</comment>
<organism evidence="3 4">
    <name type="scientific">Xaviernesmea oryzae</name>
    <dbReference type="NCBI Taxonomy" id="464029"/>
    <lineage>
        <taxon>Bacteria</taxon>
        <taxon>Pseudomonadati</taxon>
        <taxon>Pseudomonadota</taxon>
        <taxon>Alphaproteobacteria</taxon>
        <taxon>Hyphomicrobiales</taxon>
        <taxon>Rhizobiaceae</taxon>
        <taxon>Rhizobium/Agrobacterium group</taxon>
        <taxon>Xaviernesmea</taxon>
    </lineage>
</organism>
<evidence type="ECO:0000313" key="3">
    <source>
        <dbReference type="EMBL" id="SMF13240.1"/>
    </source>
</evidence>
<evidence type="ECO:0000256" key="1">
    <source>
        <dbReference type="ARBA" id="ARBA00009199"/>
    </source>
</evidence>
<keyword evidence="3" id="KW-0808">Transferase</keyword>
<dbReference type="PANTHER" id="PTHR11895">
    <property type="entry name" value="TRANSAMIDASE"/>
    <property type="match status" value="1"/>
</dbReference>
<dbReference type="GO" id="GO:0016740">
    <property type="term" value="F:transferase activity"/>
    <property type="evidence" value="ECO:0007669"/>
    <property type="project" value="UniProtKB-KW"/>
</dbReference>
<name>A0A1X7DD26_9HYPH</name>
<accession>A0A1X7DD26</accession>
<dbReference type="AlphaFoldDB" id="A0A1X7DD26"/>
<feature type="domain" description="Amidase" evidence="2">
    <location>
        <begin position="27"/>
        <end position="448"/>
    </location>
</feature>